<feature type="compositionally biased region" description="Gly residues" evidence="1">
    <location>
        <begin position="329"/>
        <end position="349"/>
    </location>
</feature>
<feature type="region of interest" description="Disordered" evidence="1">
    <location>
        <begin position="1"/>
        <end position="24"/>
    </location>
</feature>
<sequence>MNSVLPSDQPIRDRNDLAGPGSPSWIEDAGISVGGVSPSWDVVRGGTTTVTNNGQSSTLTVQIWVKLNWGLLRDNYTLQQLFGLGEQWLDPLVRGGANSVTRQPSFGELADTLEGARDFLDRKRDDVASWAKQIESGGELEGATATAVQNVLQSLSKQIGAFSAEISDSVLVGQLRESGTKLGTELNQLLDKFIDWRNGSAVGNADAWTGWNNNKNYADPVGKPGGEEANLSNPAHAVAAALNKYQLSVNIGYNQQNGSWDVKDVDFGLGDARDGAALKENLDKEAKQEWLNYFAAKLDPGTDSTFNDVQSEYQSTKNNMPQQPKFGPVGAGGGDQPPGGGNGNGGGSGADQNVDIPPTDTNTDVPPTDTNTDVPPTDENSGDQNVDVPPTDENSGDQNVDVPPTDENSGDQNVDVPPTDENSDGQDFDAPDTDLDGQDDANGGKGSLTDPNNHGGGQTPPPPPPVTTFNPSQFTPNGMNNLFPNSGGGSGVVGPDGKLLTKPDGSPLNLPPGAKINPDGTVTKADGTQLRDANGNLVKVPPGSSIQPDFPPGSVVNPDGTVTTPDGTQLRDSHGNVVKVPPNSIYHPNSSNSSFYPPLGKMTLPPDLHTSGNKFSSYNPSGLETTKRGGFGSAEINDPTRRSTVNSSALDDALRKPTNPATESSFKGGKGGAGGQQPMMPPPMAGGAGGGDQNKDRQRTTWLSEDADTWNTDEGFSGAIGR</sequence>
<protein>
    <recommendedName>
        <fullName evidence="4">WXG100 family type VII secretion target</fullName>
    </recommendedName>
</protein>
<evidence type="ECO:0000313" key="2">
    <source>
        <dbReference type="EMBL" id="MDA3627905.1"/>
    </source>
</evidence>
<name>A0ABT4V1S5_9PSEU</name>
<evidence type="ECO:0000313" key="3">
    <source>
        <dbReference type="Proteomes" id="UP001210380"/>
    </source>
</evidence>
<dbReference type="RefSeq" id="WP_270950605.1">
    <property type="nucleotide sequence ID" value="NZ_JAQGLA010000035.1"/>
</dbReference>
<comment type="caution">
    <text evidence="2">The sequence shown here is derived from an EMBL/GenBank/DDBJ whole genome shotgun (WGS) entry which is preliminary data.</text>
</comment>
<dbReference type="EMBL" id="JAQGLA010000035">
    <property type="protein sequence ID" value="MDA3627905.1"/>
    <property type="molecule type" value="Genomic_DNA"/>
</dbReference>
<evidence type="ECO:0000256" key="1">
    <source>
        <dbReference type="SAM" id="MobiDB-lite"/>
    </source>
</evidence>
<reference evidence="2 3" key="1">
    <citation type="submission" date="2022-11" db="EMBL/GenBank/DDBJ databases">
        <title>Draft genome sequence of Saccharopolyspora sp. WRP15-2 isolated from rhizosphere soils of wild rice in Thailand.</title>
        <authorList>
            <person name="Duangmal K."/>
            <person name="Kammanee S."/>
            <person name="Muangham S."/>
        </authorList>
    </citation>
    <scope>NUCLEOTIDE SEQUENCE [LARGE SCALE GENOMIC DNA]</scope>
    <source>
        <strain evidence="2 3">WRP15-2</strain>
    </source>
</reference>
<evidence type="ECO:0008006" key="4">
    <source>
        <dbReference type="Google" id="ProtNLM"/>
    </source>
</evidence>
<feature type="compositionally biased region" description="Polar residues" evidence="1">
    <location>
        <begin position="586"/>
        <end position="595"/>
    </location>
</feature>
<dbReference type="Proteomes" id="UP001210380">
    <property type="component" value="Unassembled WGS sequence"/>
</dbReference>
<feature type="region of interest" description="Disordered" evidence="1">
    <location>
        <begin position="315"/>
        <end position="722"/>
    </location>
</feature>
<organism evidence="2 3">
    <name type="scientific">Saccharopolyspora oryzae</name>
    <dbReference type="NCBI Taxonomy" id="2997343"/>
    <lineage>
        <taxon>Bacteria</taxon>
        <taxon>Bacillati</taxon>
        <taxon>Actinomycetota</taxon>
        <taxon>Actinomycetes</taxon>
        <taxon>Pseudonocardiales</taxon>
        <taxon>Pseudonocardiaceae</taxon>
        <taxon>Saccharopolyspora</taxon>
    </lineage>
</organism>
<feature type="compositionally biased region" description="Acidic residues" evidence="1">
    <location>
        <begin position="421"/>
        <end position="439"/>
    </location>
</feature>
<proteinExistence type="predicted"/>
<accession>A0ABT4V1S5</accession>
<gene>
    <name evidence="2" type="ORF">OU415_20900</name>
</gene>
<feature type="compositionally biased region" description="Polar residues" evidence="1">
    <location>
        <begin position="472"/>
        <end position="484"/>
    </location>
</feature>
<feature type="compositionally biased region" description="Polar residues" evidence="1">
    <location>
        <begin position="610"/>
        <end position="624"/>
    </location>
</feature>
<keyword evidence="3" id="KW-1185">Reference proteome</keyword>
<feature type="compositionally biased region" description="Low complexity" evidence="1">
    <location>
        <begin position="350"/>
        <end position="378"/>
    </location>
</feature>